<proteinExistence type="predicted"/>
<keyword evidence="2" id="KW-1185">Reference proteome</keyword>
<organism evidence="1 2">
    <name type="scientific">Biomaibacter acetigenes</name>
    <dbReference type="NCBI Taxonomy" id="2316383"/>
    <lineage>
        <taxon>Bacteria</taxon>
        <taxon>Bacillati</taxon>
        <taxon>Bacillota</taxon>
        <taxon>Clostridia</taxon>
        <taxon>Thermosediminibacterales</taxon>
        <taxon>Tepidanaerobacteraceae</taxon>
        <taxon>Biomaibacter</taxon>
    </lineage>
</organism>
<dbReference type="Pfam" id="PF14035">
    <property type="entry name" value="YlzJ"/>
    <property type="match status" value="1"/>
</dbReference>
<dbReference type="RefSeq" id="WP_120767695.1">
    <property type="nucleotide sequence ID" value="NZ_CP033169.1"/>
</dbReference>
<dbReference type="EMBL" id="CP033169">
    <property type="protein sequence ID" value="AYO30522.1"/>
    <property type="molecule type" value="Genomic_DNA"/>
</dbReference>
<evidence type="ECO:0000313" key="1">
    <source>
        <dbReference type="EMBL" id="AYO30522.1"/>
    </source>
</evidence>
<dbReference type="AlphaFoldDB" id="A0A3G2R544"/>
<protein>
    <submittedName>
        <fullName evidence="1">Uncharacterized protein</fullName>
    </submittedName>
</protein>
<dbReference type="InterPro" id="IPR025619">
    <property type="entry name" value="YlzJ"/>
</dbReference>
<sequence>MLLYTAMPLELVLDGIDRKYNFKEIDVDGIKLIIEPIDINHGKIVRLISTNPQDYLNSELSPGKIIEFKM</sequence>
<evidence type="ECO:0000313" key="2">
    <source>
        <dbReference type="Proteomes" id="UP000280960"/>
    </source>
</evidence>
<accession>A0A3G2R544</accession>
<dbReference type="Proteomes" id="UP000280960">
    <property type="component" value="Chromosome"/>
</dbReference>
<reference evidence="1 2" key="1">
    <citation type="submission" date="2018-10" db="EMBL/GenBank/DDBJ databases">
        <authorList>
            <person name="Zhang X."/>
        </authorList>
    </citation>
    <scope>NUCLEOTIDE SEQUENCE [LARGE SCALE GENOMIC DNA]</scope>
    <source>
        <strain evidence="1 2">SK-G1</strain>
    </source>
</reference>
<dbReference type="KEGG" id="bacg:D2962_07715"/>
<gene>
    <name evidence="1" type="ORF">D2962_07715</name>
</gene>
<name>A0A3G2R544_9FIRM</name>